<dbReference type="Proteomes" id="UP000298340">
    <property type="component" value="Unassembled WGS sequence"/>
</dbReference>
<dbReference type="AlphaFoldDB" id="A0A4Y7U221"/>
<feature type="non-terminal residue" evidence="1">
    <location>
        <position position="93"/>
    </location>
</feature>
<gene>
    <name evidence="1" type="ORF">D0809_31360</name>
</gene>
<sequence length="93" mass="10421">LTGKQYPFVYDWSMGMKNDCADELLVGADPLRAKFGTESISTFAPVALTIAKREYKGLNNGQFLKVGTYPLSKDLKVDHDVLNRYANDYIAQL</sequence>
<reference evidence="1 2" key="1">
    <citation type="journal article" date="2018" name="Syst. Appl. Microbiol.">
        <title>Flavobacterium circumlabens sp. nov. and Flavobacterium cupreum sp. nov., two psychrotrophic species isolated from Antarctic environmental samples.</title>
        <authorList>
            <person name="Kralova S."/>
            <person name="Busse H.J."/>
            <person name="Svec P."/>
            <person name="Maslanova I."/>
            <person name="Stankova E."/>
            <person name="Bartak M."/>
            <person name="Sedlacek I."/>
        </authorList>
    </citation>
    <scope>NUCLEOTIDE SEQUENCE [LARGE SCALE GENOMIC DNA]</scope>
    <source>
        <strain evidence="1 2">CCM 8828</strain>
    </source>
</reference>
<organism evidence="1 2">
    <name type="scientific">Flavobacterium circumlabens</name>
    <dbReference type="NCBI Taxonomy" id="2133765"/>
    <lineage>
        <taxon>Bacteria</taxon>
        <taxon>Pseudomonadati</taxon>
        <taxon>Bacteroidota</taxon>
        <taxon>Flavobacteriia</taxon>
        <taxon>Flavobacteriales</taxon>
        <taxon>Flavobacteriaceae</taxon>
        <taxon>Flavobacterium</taxon>
    </lineage>
</organism>
<dbReference type="EMBL" id="QWDN01001486">
    <property type="protein sequence ID" value="TEB40291.1"/>
    <property type="molecule type" value="Genomic_DNA"/>
</dbReference>
<proteinExistence type="predicted"/>
<name>A0A4Y7U221_9FLAO</name>
<protein>
    <submittedName>
        <fullName evidence="1">Uncharacterized protein</fullName>
    </submittedName>
</protein>
<evidence type="ECO:0000313" key="2">
    <source>
        <dbReference type="Proteomes" id="UP000298340"/>
    </source>
</evidence>
<accession>A0A4Y7U221</accession>
<feature type="non-terminal residue" evidence="1">
    <location>
        <position position="1"/>
    </location>
</feature>
<comment type="caution">
    <text evidence="1">The sequence shown here is derived from an EMBL/GenBank/DDBJ whole genome shotgun (WGS) entry which is preliminary data.</text>
</comment>
<evidence type="ECO:0000313" key="1">
    <source>
        <dbReference type="EMBL" id="TEB40291.1"/>
    </source>
</evidence>
<dbReference type="RefSeq" id="WP_170208237.1">
    <property type="nucleotide sequence ID" value="NZ_QWDN01001486.1"/>
</dbReference>